<dbReference type="GO" id="GO:0005886">
    <property type="term" value="C:plasma membrane"/>
    <property type="evidence" value="ECO:0007669"/>
    <property type="project" value="UniProtKB-SubCell"/>
</dbReference>
<dbReference type="GO" id="GO:0043952">
    <property type="term" value="P:protein transport by the Sec complex"/>
    <property type="evidence" value="ECO:0007669"/>
    <property type="project" value="UniProtKB-UniRule"/>
</dbReference>
<comment type="caution">
    <text evidence="12">The sequence shown here is derived from an EMBL/GenBank/DDBJ whole genome shotgun (WGS) entry which is preliminary data.</text>
</comment>
<dbReference type="InterPro" id="IPR000731">
    <property type="entry name" value="SSD"/>
</dbReference>
<keyword evidence="3 10" id="KW-1003">Cell membrane</keyword>
<evidence type="ECO:0000256" key="8">
    <source>
        <dbReference type="ARBA" id="ARBA00023010"/>
    </source>
</evidence>
<evidence type="ECO:0000256" key="7">
    <source>
        <dbReference type="ARBA" id="ARBA00022989"/>
    </source>
</evidence>
<evidence type="ECO:0000256" key="3">
    <source>
        <dbReference type="ARBA" id="ARBA00022475"/>
    </source>
</evidence>
<dbReference type="NCBIfam" id="TIGR00966">
    <property type="entry name" value="transloc_SecF"/>
    <property type="match status" value="1"/>
</dbReference>
<evidence type="ECO:0000313" key="12">
    <source>
        <dbReference type="EMBL" id="OGY60200.1"/>
    </source>
</evidence>
<feature type="transmembrane region" description="Helical" evidence="10">
    <location>
        <begin position="190"/>
        <end position="209"/>
    </location>
</feature>
<feature type="transmembrane region" description="Helical" evidence="10">
    <location>
        <begin position="241"/>
        <end position="258"/>
    </location>
</feature>
<dbReference type="GO" id="GO:0065002">
    <property type="term" value="P:intracellular protein transmembrane transport"/>
    <property type="evidence" value="ECO:0007669"/>
    <property type="project" value="UniProtKB-UniRule"/>
</dbReference>
<dbReference type="EMBL" id="MHIY01000005">
    <property type="protein sequence ID" value="OGY60200.1"/>
    <property type="molecule type" value="Genomic_DNA"/>
</dbReference>
<feature type="transmembrane region" description="Helical" evidence="10">
    <location>
        <begin position="124"/>
        <end position="144"/>
    </location>
</feature>
<sequence length="296" mass="32633">MNIIKHKWIFLGVSIALVAASIFSMSYFGFRQGIDFTGGSLWQLKIEGVSSEEVQSFFNTKLKLPLSSISFDAANSSYALTLENISDAERQAALASIKSGFAKTAEELDFWSVSPSVSDEIKRGAIMAIVMVLVGISLYIAFVFRKISQPVSSWKYGLITLITLVHNVLIPAGLFAALGHYLQLAVDTNFIVALLVVMGFSVHDTIVVFDRIRENILKSRHVGHLGDIINRSIGETIRRSINTSLTLILVLSALYFMGPLSLKYFVLTMLAGTTFGTYSSIFVASPMLTLFHRDRS</sequence>
<feature type="transmembrane region" description="Helical" evidence="10">
    <location>
        <begin position="264"/>
        <end position="291"/>
    </location>
</feature>
<evidence type="ECO:0000313" key="13">
    <source>
        <dbReference type="Proteomes" id="UP000178744"/>
    </source>
</evidence>
<keyword evidence="5 10" id="KW-0812">Transmembrane</keyword>
<dbReference type="AlphaFoldDB" id="A0A1G1Z8M9"/>
<dbReference type="Gene3D" id="1.20.1640.10">
    <property type="entry name" value="Multidrug efflux transporter AcrB transmembrane domain"/>
    <property type="match status" value="1"/>
</dbReference>
<feature type="transmembrane region" description="Helical" evidence="10">
    <location>
        <begin position="156"/>
        <end position="178"/>
    </location>
</feature>
<evidence type="ECO:0000259" key="11">
    <source>
        <dbReference type="PROSITE" id="PS50156"/>
    </source>
</evidence>
<evidence type="ECO:0000256" key="5">
    <source>
        <dbReference type="ARBA" id="ARBA00022692"/>
    </source>
</evidence>
<keyword evidence="9 10" id="KW-0472">Membrane</keyword>
<dbReference type="GO" id="GO:0015450">
    <property type="term" value="F:protein-transporting ATPase activity"/>
    <property type="evidence" value="ECO:0007669"/>
    <property type="project" value="InterPro"/>
</dbReference>
<name>A0A1G1Z8M9_9BACT</name>
<keyword evidence="4" id="KW-0997">Cell inner membrane</keyword>
<dbReference type="InterPro" id="IPR022813">
    <property type="entry name" value="SecD/SecF_arch_bac"/>
</dbReference>
<keyword evidence="6 10" id="KW-0653">Protein transport</keyword>
<organism evidence="12 13">
    <name type="scientific">Candidatus Colwellbacteria bacterium RIFCSPLOWO2_01_FULL_48_10</name>
    <dbReference type="NCBI Taxonomy" id="1797690"/>
    <lineage>
        <taxon>Bacteria</taxon>
        <taxon>Candidatus Colwelliibacteriota</taxon>
    </lineage>
</organism>
<dbReference type="InterPro" id="IPR048634">
    <property type="entry name" value="SecD_SecF_C"/>
</dbReference>
<dbReference type="Proteomes" id="UP000178744">
    <property type="component" value="Unassembled WGS sequence"/>
</dbReference>
<gene>
    <name evidence="10" type="primary">secF</name>
    <name evidence="12" type="ORF">A3B23_00605</name>
</gene>
<dbReference type="HAMAP" id="MF_01464_B">
    <property type="entry name" value="SecF_B"/>
    <property type="match status" value="1"/>
</dbReference>
<comment type="subcellular location">
    <subcellularLocation>
        <location evidence="1 10">Cell membrane</location>
        <topology evidence="1 10">Multi-pass membrane protein</topology>
    </subcellularLocation>
</comment>
<keyword evidence="7 10" id="KW-1133">Transmembrane helix</keyword>
<dbReference type="STRING" id="1797690.A3B23_00605"/>
<feature type="transmembrane region" description="Helical" evidence="10">
    <location>
        <begin position="9"/>
        <end position="30"/>
    </location>
</feature>
<dbReference type="Pfam" id="PF07549">
    <property type="entry name" value="Sec_GG"/>
    <property type="match status" value="1"/>
</dbReference>
<dbReference type="GO" id="GO:0006605">
    <property type="term" value="P:protein targeting"/>
    <property type="evidence" value="ECO:0007669"/>
    <property type="project" value="UniProtKB-UniRule"/>
</dbReference>
<dbReference type="InterPro" id="IPR022645">
    <property type="entry name" value="SecD/SecF_bac"/>
</dbReference>
<evidence type="ECO:0000256" key="10">
    <source>
        <dbReference type="HAMAP-Rule" id="MF_01464"/>
    </source>
</evidence>
<keyword evidence="8 10" id="KW-0811">Translocation</keyword>
<feature type="domain" description="SSD" evidence="11">
    <location>
        <begin position="125"/>
        <end position="290"/>
    </location>
</feature>
<evidence type="ECO:0000256" key="9">
    <source>
        <dbReference type="ARBA" id="ARBA00023136"/>
    </source>
</evidence>
<dbReference type="SUPFAM" id="SSF82866">
    <property type="entry name" value="Multidrug efflux transporter AcrB transmembrane domain"/>
    <property type="match status" value="1"/>
</dbReference>
<evidence type="ECO:0000256" key="2">
    <source>
        <dbReference type="ARBA" id="ARBA00022448"/>
    </source>
</evidence>
<dbReference type="PROSITE" id="PS50156">
    <property type="entry name" value="SSD"/>
    <property type="match status" value="1"/>
</dbReference>
<dbReference type="Pfam" id="PF02355">
    <property type="entry name" value="SecD_SecF_C"/>
    <property type="match status" value="1"/>
</dbReference>
<evidence type="ECO:0000256" key="1">
    <source>
        <dbReference type="ARBA" id="ARBA00004651"/>
    </source>
</evidence>
<accession>A0A1G1Z8M9</accession>
<dbReference type="PANTHER" id="PTHR30081">
    <property type="entry name" value="PROTEIN-EXPORT MEMBRANE PROTEIN SEC"/>
    <property type="match status" value="1"/>
</dbReference>
<keyword evidence="2 10" id="KW-0813">Transport</keyword>
<dbReference type="InterPro" id="IPR022646">
    <property type="entry name" value="SecD/SecF_CS"/>
</dbReference>
<dbReference type="PANTHER" id="PTHR30081:SF8">
    <property type="entry name" value="PROTEIN TRANSLOCASE SUBUNIT SECF"/>
    <property type="match status" value="1"/>
</dbReference>
<evidence type="ECO:0000256" key="4">
    <source>
        <dbReference type="ARBA" id="ARBA00022519"/>
    </source>
</evidence>
<reference evidence="12 13" key="1">
    <citation type="journal article" date="2016" name="Nat. Commun.">
        <title>Thousands of microbial genomes shed light on interconnected biogeochemical processes in an aquifer system.</title>
        <authorList>
            <person name="Anantharaman K."/>
            <person name="Brown C.T."/>
            <person name="Hug L.A."/>
            <person name="Sharon I."/>
            <person name="Castelle C.J."/>
            <person name="Probst A.J."/>
            <person name="Thomas B.C."/>
            <person name="Singh A."/>
            <person name="Wilkins M.J."/>
            <person name="Karaoz U."/>
            <person name="Brodie E.L."/>
            <person name="Williams K.H."/>
            <person name="Hubbard S.S."/>
            <person name="Banfield J.F."/>
        </authorList>
    </citation>
    <scope>NUCLEOTIDE SEQUENCE [LARGE SCALE GENOMIC DNA]</scope>
</reference>
<evidence type="ECO:0000256" key="6">
    <source>
        <dbReference type="ARBA" id="ARBA00022927"/>
    </source>
</evidence>
<comment type="similarity">
    <text evidence="10">Belongs to the SecD/SecF family. SecF subfamily.</text>
</comment>
<comment type="subunit">
    <text evidence="10">Forms a complex with SecD. Part of the essential Sec protein translocation apparatus which comprises SecA, SecYEG and auxiliary proteins SecDF. Other proteins may also be involved.</text>
</comment>
<protein>
    <recommendedName>
        <fullName evidence="10">Protein-export membrane protein SecF</fullName>
    </recommendedName>
</protein>
<comment type="function">
    <text evidence="10">Part of the Sec protein translocase complex. Interacts with the SecYEG preprotein conducting channel. SecDF uses the proton motive force (PMF) to complete protein translocation after the ATP-dependent function of SecA.</text>
</comment>
<dbReference type="PRINTS" id="PR01755">
    <property type="entry name" value="SECFTRNLCASE"/>
</dbReference>
<dbReference type="InterPro" id="IPR005665">
    <property type="entry name" value="SecF_bac"/>
</dbReference>
<proteinExistence type="inferred from homology"/>